<name>A0A3T0EDE9_9PROT</name>
<evidence type="ECO:0000313" key="2">
    <source>
        <dbReference type="Proteomes" id="UP000286954"/>
    </source>
</evidence>
<evidence type="ECO:0000313" key="1">
    <source>
        <dbReference type="EMBL" id="AZU05321.1"/>
    </source>
</evidence>
<dbReference type="Proteomes" id="UP000286954">
    <property type="component" value="Chromosome"/>
</dbReference>
<dbReference type="RefSeq" id="WP_127569004.1">
    <property type="nucleotide sequence ID" value="NZ_BMFB01000004.1"/>
</dbReference>
<dbReference type="InterPro" id="IPR010642">
    <property type="entry name" value="Invasion_prot_B"/>
</dbReference>
<sequence>MRLALASAAFCAFALCAPSLAQAPDFQGQHNDWRVFTRGSGAERICYAVTRPTDSRPGTVDHGDVYFFVSSWANGAAREQPSFLAGYELRADNPPRATVGSDRVSMYVDEREGFVEEPREEARLVDAMRRGATMRIEAVSARGTNTAYTFSLSGVTAALRQASELCR</sequence>
<dbReference type="EMBL" id="CP018911">
    <property type="protein sequence ID" value="AZU05321.1"/>
    <property type="molecule type" value="Genomic_DNA"/>
</dbReference>
<dbReference type="OrthoDB" id="9806572at2"/>
<proteinExistence type="predicted"/>
<reference evidence="1 2" key="1">
    <citation type="submission" date="2016-12" db="EMBL/GenBank/DDBJ databases">
        <title>The genome of dimorphic prosthecate Glycocaulis alkaliphilus 6b-8t, isolated from crude oil dictates its adaptability in petroleum environments.</title>
        <authorList>
            <person name="Wu X.-L."/>
            <person name="Geng S."/>
        </authorList>
    </citation>
    <scope>NUCLEOTIDE SEQUENCE [LARGE SCALE GENOMIC DNA]</scope>
    <source>
        <strain evidence="1 2">6B-8</strain>
    </source>
</reference>
<organism evidence="1 2">
    <name type="scientific">Glycocaulis alkaliphilus</name>
    <dbReference type="NCBI Taxonomy" id="1434191"/>
    <lineage>
        <taxon>Bacteria</taxon>
        <taxon>Pseudomonadati</taxon>
        <taxon>Pseudomonadota</taxon>
        <taxon>Alphaproteobacteria</taxon>
        <taxon>Maricaulales</taxon>
        <taxon>Maricaulaceae</taxon>
        <taxon>Glycocaulis</taxon>
    </lineage>
</organism>
<dbReference type="AlphaFoldDB" id="A0A3T0EDE9"/>
<keyword evidence="2" id="KW-1185">Reference proteome</keyword>
<dbReference type="Gene3D" id="2.60.40.1880">
    <property type="entry name" value="Invasion associated locus B (IalB) protein"/>
    <property type="match status" value="1"/>
</dbReference>
<accession>A0A3T0EDE9</accession>
<dbReference type="KEGG" id="gak:X907_2812"/>
<protein>
    <submittedName>
        <fullName evidence="1">Uncharacterized protein</fullName>
    </submittedName>
</protein>
<dbReference type="InterPro" id="IPR038696">
    <property type="entry name" value="IalB_sf"/>
</dbReference>
<dbReference type="Pfam" id="PF06776">
    <property type="entry name" value="IalB"/>
    <property type="match status" value="1"/>
</dbReference>
<gene>
    <name evidence="1" type="ORF">X907_2812</name>
</gene>